<keyword evidence="8 11" id="KW-0030">Aminoacyl-tRNA synthetase</keyword>
<keyword evidence="6 11" id="KW-0694">RNA-binding</keyword>
<evidence type="ECO:0000259" key="13">
    <source>
        <dbReference type="PROSITE" id="PS50860"/>
    </source>
</evidence>
<dbReference type="InterPro" id="IPR012947">
    <property type="entry name" value="tRNA_SAD"/>
</dbReference>
<evidence type="ECO:0000256" key="6">
    <source>
        <dbReference type="ARBA" id="ARBA00022884"/>
    </source>
</evidence>
<dbReference type="EMBL" id="JADKNH010000006">
    <property type="protein sequence ID" value="MBF4693703.1"/>
    <property type="molecule type" value="Genomic_DNA"/>
</dbReference>
<dbReference type="RefSeq" id="WP_194701942.1">
    <property type="nucleotide sequence ID" value="NZ_JADKNH010000006.1"/>
</dbReference>
<comment type="domain">
    <text evidence="11">Consists of three domains; the N-terminal catalytic domain, the editing domain and the C-terminal C-Ala domain. The editing domain removes incorrectly charged amino acids, while the C-Ala domain, along with tRNA(Ala), serves as a bridge to cooperatively bring together the editing and aminoacylation centers thus stimulating deacylation of misacylated tRNAs.</text>
</comment>
<keyword evidence="7 11" id="KW-0648">Protein biosynthesis</keyword>
<evidence type="ECO:0000256" key="4">
    <source>
        <dbReference type="ARBA" id="ARBA00022741"/>
    </source>
</evidence>
<dbReference type="InterPro" id="IPR050058">
    <property type="entry name" value="Ala-tRNA_ligase"/>
</dbReference>
<evidence type="ECO:0000256" key="12">
    <source>
        <dbReference type="SAM" id="Coils"/>
    </source>
</evidence>
<dbReference type="InterPro" id="IPR009000">
    <property type="entry name" value="Transl_B-barrel_sf"/>
</dbReference>
<dbReference type="NCBIfam" id="TIGR00344">
    <property type="entry name" value="alaS"/>
    <property type="match status" value="1"/>
</dbReference>
<dbReference type="InterPro" id="IPR023033">
    <property type="entry name" value="Ala_tRNA_ligase_euk/bac"/>
</dbReference>
<name>A0ABR9ZTA4_9FIRM</name>
<comment type="caution">
    <text evidence="14">The sequence shown here is derived from an EMBL/GenBank/DDBJ whole genome shotgun (WGS) entry which is preliminary data.</text>
</comment>
<comment type="cofactor">
    <cofactor evidence="11">
        <name>Zn(2+)</name>
        <dbReference type="ChEBI" id="CHEBI:29105"/>
    </cofactor>
    <text evidence="11">Binds 1 zinc ion per subunit.</text>
</comment>
<proteinExistence type="inferred from homology"/>
<dbReference type="Gene3D" id="3.30.930.10">
    <property type="entry name" value="Bira Bifunctional Protein, Domain 2"/>
    <property type="match status" value="1"/>
</dbReference>
<feature type="coiled-coil region" evidence="12">
    <location>
        <begin position="728"/>
        <end position="762"/>
    </location>
</feature>
<accession>A0ABR9ZTA4</accession>
<dbReference type="SMART" id="SM00863">
    <property type="entry name" value="tRNA_SAD"/>
    <property type="match status" value="1"/>
</dbReference>
<evidence type="ECO:0000256" key="8">
    <source>
        <dbReference type="ARBA" id="ARBA00023146"/>
    </source>
</evidence>
<organism evidence="14 15">
    <name type="scientific">Fusibacter ferrireducens</name>
    <dbReference type="NCBI Taxonomy" id="2785058"/>
    <lineage>
        <taxon>Bacteria</taxon>
        <taxon>Bacillati</taxon>
        <taxon>Bacillota</taxon>
        <taxon>Clostridia</taxon>
        <taxon>Eubacteriales</taxon>
        <taxon>Eubacteriales Family XII. Incertae Sedis</taxon>
        <taxon>Fusibacter</taxon>
    </lineage>
</organism>
<evidence type="ECO:0000256" key="10">
    <source>
        <dbReference type="ARBA" id="ARBA00048300"/>
    </source>
</evidence>
<dbReference type="SUPFAM" id="SSF101353">
    <property type="entry name" value="Putative anticodon-binding domain of alanyl-tRNA synthetase (AlaRS)"/>
    <property type="match status" value="1"/>
</dbReference>
<evidence type="ECO:0000313" key="15">
    <source>
        <dbReference type="Proteomes" id="UP000614200"/>
    </source>
</evidence>
<evidence type="ECO:0000256" key="1">
    <source>
        <dbReference type="ARBA" id="ARBA00008226"/>
    </source>
</evidence>
<feature type="binding site" evidence="11">
    <location>
        <position position="669"/>
    </location>
    <ligand>
        <name>Zn(2+)</name>
        <dbReference type="ChEBI" id="CHEBI:29105"/>
    </ligand>
</feature>
<dbReference type="InterPro" id="IPR018163">
    <property type="entry name" value="Thr/Ala-tRNA-synth_IIc_edit"/>
</dbReference>
<dbReference type="GO" id="GO:0004813">
    <property type="term" value="F:alanine-tRNA ligase activity"/>
    <property type="evidence" value="ECO:0007669"/>
    <property type="project" value="UniProtKB-EC"/>
</dbReference>
<dbReference type="Pfam" id="PF01411">
    <property type="entry name" value="tRNA-synt_2c"/>
    <property type="match status" value="1"/>
</dbReference>
<dbReference type="InterPro" id="IPR018165">
    <property type="entry name" value="Ala-tRNA-synth_IIc_core"/>
</dbReference>
<keyword evidence="11" id="KW-0862">Zinc</keyword>
<sequence length="876" mass="97764">MKSMGLNEIRKAFLDFYESKDHYVTSSYSLVPQGDKSLLLVNAGMQPLKKYFMGTEMPPKPRMATCQKCIRTGDIENVGVTARHATFFEMLGNFSFGDYFKEGSIRFGWEFITEVLELPVDKLWPSVYFEDDEAFTIWRDVIGIPEEKITRLGKEDNFWEIGTGPCGPCSEIYFDRGPEYGCGDPDCKPGCECERFLEFWNHVFTQYDKDDQGNYNLLENPNIDTGMGLERIACIMQDVDTIFEVDTIKSIRDAVISMCNVVYGENRKQDISIRIITDHVKAITFMVGDGIMPNNEGRGYVLRRLLRRAARHAKMLGLTGNVLTELVDSVMAAYGESYPNLLARKDYIKKIISVEEERFQTTIDQGLAILTAYIEEMESNQEETKVLSGEKAFRLYDTYGFPLELTLEILEEHQMTVDEESFKAQMTMQKERARSARGSGDELGWAQDALGQLPKDMASEFVGYDQTEVESKIIAIVGESLLDEAFEGMEVSVVLDRTPFYPEGGGQVFDTGKLSTAEFEAEVEETRKSVGKLIALHVKVNRGSIKVGDMVHASVDLERRLAIARNHSTTHLLHKALREVLGTHVEQAGSLVSPERLRFDFSHFEAVSYEDLQKIETRVNDQILKMLPIQTENMSIDAARAKGAMALFGEKYGDKVRVVTMGDYSIELCGGTHLKNTAEAGLFKIVSETGVAAGVRRIEAITGENVYKMLTQLDGKIQLLSDMLKTNQNDLEKRVETLILELKQSQRENEKLKNKLVTSDIDGLIQGAKVIQGMNVITADFTGIDMTTLRNLTDQLKTKLENSVVVLANTSGDKVEFLAVVSDEAVKLGAHAGNLIREVAKVAGGGGGGKPNMAQAGGKHPEKVKEALAKVYELLS</sequence>
<keyword evidence="15" id="KW-1185">Reference proteome</keyword>
<dbReference type="CDD" id="cd00673">
    <property type="entry name" value="AlaRS_core"/>
    <property type="match status" value="1"/>
</dbReference>
<dbReference type="InterPro" id="IPR045864">
    <property type="entry name" value="aa-tRNA-synth_II/BPL/LPL"/>
</dbReference>
<dbReference type="PANTHER" id="PTHR11777">
    <property type="entry name" value="ALANYL-TRNA SYNTHETASE"/>
    <property type="match status" value="1"/>
</dbReference>
<dbReference type="Gene3D" id="3.10.310.40">
    <property type="match status" value="1"/>
</dbReference>
<evidence type="ECO:0000256" key="2">
    <source>
        <dbReference type="ARBA" id="ARBA00022555"/>
    </source>
</evidence>
<comment type="similarity">
    <text evidence="1 11">Belongs to the class-II aminoacyl-tRNA synthetase family.</text>
</comment>
<dbReference type="InterPro" id="IPR018164">
    <property type="entry name" value="Ala-tRNA-synth_IIc_N"/>
</dbReference>
<dbReference type="HAMAP" id="MF_00036_B">
    <property type="entry name" value="Ala_tRNA_synth_B"/>
    <property type="match status" value="1"/>
</dbReference>
<dbReference type="SUPFAM" id="SSF55186">
    <property type="entry name" value="ThrRS/AlaRS common domain"/>
    <property type="match status" value="1"/>
</dbReference>
<comment type="function">
    <text evidence="9 11">Catalyzes the attachment of alanine to tRNA(Ala) in a two-step reaction: alanine is first activated by ATP to form Ala-AMP and then transferred to the acceptor end of tRNA(Ala). Also edits incorrectly charged Ser-tRNA(Ala) and Gly-tRNA(Ala) via its editing domain.</text>
</comment>
<evidence type="ECO:0000256" key="7">
    <source>
        <dbReference type="ARBA" id="ARBA00022917"/>
    </source>
</evidence>
<dbReference type="Gene3D" id="2.40.30.130">
    <property type="match status" value="1"/>
</dbReference>
<dbReference type="Gene3D" id="3.30.980.10">
    <property type="entry name" value="Threonyl-trna Synthetase, Chain A, domain 2"/>
    <property type="match status" value="1"/>
</dbReference>
<feature type="binding site" evidence="11">
    <location>
        <position position="673"/>
    </location>
    <ligand>
        <name>Zn(2+)</name>
        <dbReference type="ChEBI" id="CHEBI:29105"/>
    </ligand>
</feature>
<keyword evidence="3 11" id="KW-0436">Ligase</keyword>
<dbReference type="PRINTS" id="PR00980">
    <property type="entry name" value="TRNASYNTHALA"/>
</dbReference>
<dbReference type="Pfam" id="PF02272">
    <property type="entry name" value="DHHA1"/>
    <property type="match status" value="1"/>
</dbReference>
<evidence type="ECO:0000256" key="5">
    <source>
        <dbReference type="ARBA" id="ARBA00022840"/>
    </source>
</evidence>
<comment type="subcellular location">
    <subcellularLocation>
        <location evidence="11">Cytoplasm</location>
    </subcellularLocation>
</comment>
<protein>
    <recommendedName>
        <fullName evidence="11">Alanine--tRNA ligase</fullName>
        <ecNumber evidence="11">6.1.1.7</ecNumber>
    </recommendedName>
    <alternativeName>
        <fullName evidence="11">Alanyl-tRNA synthetase</fullName>
        <shortName evidence="11">AlaRS</shortName>
    </alternativeName>
</protein>
<dbReference type="Proteomes" id="UP000614200">
    <property type="component" value="Unassembled WGS sequence"/>
</dbReference>
<keyword evidence="11" id="KW-0963">Cytoplasm</keyword>
<dbReference type="InterPro" id="IPR018162">
    <property type="entry name" value="Ala-tRNA-ligase_IIc_anticod-bd"/>
</dbReference>
<comment type="catalytic activity">
    <reaction evidence="10 11">
        <text>tRNA(Ala) + L-alanine + ATP = L-alanyl-tRNA(Ala) + AMP + diphosphate</text>
        <dbReference type="Rhea" id="RHEA:12540"/>
        <dbReference type="Rhea" id="RHEA-COMP:9657"/>
        <dbReference type="Rhea" id="RHEA-COMP:9923"/>
        <dbReference type="ChEBI" id="CHEBI:30616"/>
        <dbReference type="ChEBI" id="CHEBI:33019"/>
        <dbReference type="ChEBI" id="CHEBI:57972"/>
        <dbReference type="ChEBI" id="CHEBI:78442"/>
        <dbReference type="ChEBI" id="CHEBI:78497"/>
        <dbReference type="ChEBI" id="CHEBI:456215"/>
        <dbReference type="EC" id="6.1.1.7"/>
    </reaction>
</comment>
<feature type="binding site" evidence="11">
    <location>
        <position position="571"/>
    </location>
    <ligand>
        <name>Zn(2+)</name>
        <dbReference type="ChEBI" id="CHEBI:29105"/>
    </ligand>
</feature>
<dbReference type="SUPFAM" id="SSF55681">
    <property type="entry name" value="Class II aaRS and biotin synthetases"/>
    <property type="match status" value="1"/>
</dbReference>
<evidence type="ECO:0000256" key="9">
    <source>
        <dbReference type="ARBA" id="ARBA00024779"/>
    </source>
</evidence>
<dbReference type="PROSITE" id="PS50860">
    <property type="entry name" value="AA_TRNA_LIGASE_II_ALA"/>
    <property type="match status" value="1"/>
</dbReference>
<gene>
    <name evidence="11 14" type="primary">alaS</name>
    <name evidence="14" type="ORF">ISU02_11245</name>
</gene>
<evidence type="ECO:0000256" key="3">
    <source>
        <dbReference type="ARBA" id="ARBA00022598"/>
    </source>
</evidence>
<dbReference type="Gene3D" id="3.30.54.20">
    <property type="match status" value="1"/>
</dbReference>
<dbReference type="Pfam" id="PF07973">
    <property type="entry name" value="tRNA_SAD"/>
    <property type="match status" value="1"/>
</dbReference>
<dbReference type="PANTHER" id="PTHR11777:SF9">
    <property type="entry name" value="ALANINE--TRNA LIGASE, CYTOPLASMIC"/>
    <property type="match status" value="1"/>
</dbReference>
<keyword evidence="5 11" id="KW-0067">ATP-binding</keyword>
<keyword evidence="12" id="KW-0175">Coiled coil</keyword>
<dbReference type="Gene3D" id="6.10.250.550">
    <property type="match status" value="1"/>
</dbReference>
<keyword evidence="2 11" id="KW-0820">tRNA-binding</keyword>
<dbReference type="InterPro" id="IPR002318">
    <property type="entry name" value="Ala-tRNA-lgiase_IIc"/>
</dbReference>
<evidence type="ECO:0000313" key="14">
    <source>
        <dbReference type="EMBL" id="MBF4693703.1"/>
    </source>
</evidence>
<evidence type="ECO:0000256" key="11">
    <source>
        <dbReference type="HAMAP-Rule" id="MF_00036"/>
    </source>
</evidence>
<feature type="domain" description="Alanyl-transfer RNA synthetases family profile" evidence="13">
    <location>
        <begin position="4"/>
        <end position="712"/>
    </location>
</feature>
<keyword evidence="4 11" id="KW-0547">Nucleotide-binding</keyword>
<feature type="binding site" evidence="11">
    <location>
        <position position="567"/>
    </location>
    <ligand>
        <name>Zn(2+)</name>
        <dbReference type="ChEBI" id="CHEBI:29105"/>
    </ligand>
</feature>
<dbReference type="EC" id="6.1.1.7" evidence="11"/>
<dbReference type="SUPFAM" id="SSF50447">
    <property type="entry name" value="Translation proteins"/>
    <property type="match status" value="1"/>
</dbReference>
<reference evidence="14 15" key="1">
    <citation type="submission" date="2020-11" db="EMBL/GenBank/DDBJ databases">
        <title>Fusibacter basophilias sp. nov.</title>
        <authorList>
            <person name="Qiu D."/>
        </authorList>
    </citation>
    <scope>NUCLEOTIDE SEQUENCE [LARGE SCALE GENOMIC DNA]</scope>
    <source>
        <strain evidence="14 15">Q10-2</strain>
    </source>
</reference>
<dbReference type="InterPro" id="IPR003156">
    <property type="entry name" value="DHHA1_dom"/>
</dbReference>
<keyword evidence="11" id="KW-0479">Metal-binding</keyword>